<dbReference type="GO" id="GO:0003677">
    <property type="term" value="F:DNA binding"/>
    <property type="evidence" value="ECO:0007669"/>
    <property type="project" value="InterPro"/>
</dbReference>
<dbReference type="Proteomes" id="UP000657385">
    <property type="component" value="Unassembled WGS sequence"/>
</dbReference>
<dbReference type="InterPro" id="IPR010982">
    <property type="entry name" value="Lambda_DNA-bd_dom_sf"/>
</dbReference>
<evidence type="ECO:0000259" key="1">
    <source>
        <dbReference type="PROSITE" id="PS50943"/>
    </source>
</evidence>
<reference evidence="2" key="1">
    <citation type="submission" date="2020-11" db="EMBL/GenBank/DDBJ databases">
        <title>Isolation and identification of active actinomycetes.</title>
        <authorList>
            <person name="Yu B."/>
        </authorList>
    </citation>
    <scope>NUCLEOTIDE SEQUENCE</scope>
    <source>
        <strain evidence="2">NEAU-YB345</strain>
    </source>
</reference>
<dbReference type="PROSITE" id="PS50943">
    <property type="entry name" value="HTH_CROC1"/>
    <property type="match status" value="1"/>
</dbReference>
<dbReference type="AlphaFoldDB" id="A0A931FJB9"/>
<dbReference type="InterPro" id="IPR001387">
    <property type="entry name" value="Cro/C1-type_HTH"/>
</dbReference>
<dbReference type="EMBL" id="JADPRT010000017">
    <property type="protein sequence ID" value="MBF9072604.1"/>
    <property type="molecule type" value="Genomic_DNA"/>
</dbReference>
<dbReference type="RefSeq" id="WP_196197772.1">
    <property type="nucleotide sequence ID" value="NZ_JADPRT010000017.1"/>
</dbReference>
<proteinExistence type="predicted"/>
<organism evidence="2 3">
    <name type="scientific">Streptacidiphilus fuscans</name>
    <dbReference type="NCBI Taxonomy" id="2789292"/>
    <lineage>
        <taxon>Bacteria</taxon>
        <taxon>Bacillati</taxon>
        <taxon>Actinomycetota</taxon>
        <taxon>Actinomycetes</taxon>
        <taxon>Kitasatosporales</taxon>
        <taxon>Streptomycetaceae</taxon>
        <taxon>Streptacidiphilus</taxon>
    </lineage>
</organism>
<comment type="caution">
    <text evidence="2">The sequence shown here is derived from an EMBL/GenBank/DDBJ whole genome shotgun (WGS) entry which is preliminary data.</text>
</comment>
<sequence>MTETLGQRLTYLFENIHPESGPYTNAYVAEQINANPDKFGGVRVTEQYLSMLRRERRTNPHQDLVRALAAFFGVSAGYLRGDDSEADHLRTTEQVAFMAAMRDQNVRTIALRSAGLPPEVQASLTGIIDQFRAQLGLPEDPTSADEAQSE</sequence>
<gene>
    <name evidence="2" type="ORF">I2501_31760</name>
</gene>
<dbReference type="Gene3D" id="1.10.260.40">
    <property type="entry name" value="lambda repressor-like DNA-binding domains"/>
    <property type="match status" value="1"/>
</dbReference>
<feature type="domain" description="HTH cro/C1-type" evidence="1">
    <location>
        <begin position="44"/>
        <end position="79"/>
    </location>
</feature>
<keyword evidence="3" id="KW-1185">Reference proteome</keyword>
<name>A0A931FJB9_9ACTN</name>
<evidence type="ECO:0000313" key="2">
    <source>
        <dbReference type="EMBL" id="MBF9072604.1"/>
    </source>
</evidence>
<accession>A0A931FJB9</accession>
<protein>
    <submittedName>
        <fullName evidence="2">XRE family transcriptional regulator</fullName>
    </submittedName>
</protein>
<evidence type="ECO:0000313" key="3">
    <source>
        <dbReference type="Proteomes" id="UP000657385"/>
    </source>
</evidence>